<sequence length="101" mass="11311">MDDYEFSAELWIWQARQEDGWTFLSVPDEVSEEIRAYAASRPPTGFGSVRVSVTIEDSTWQTSVFPGDSGRYALPIKKAVRRAQGIEAGDVATVRLRIIDS</sequence>
<organism evidence="1 2">
    <name type="scientific">Microlunatus phosphovorus (strain ATCC 700054 / DSM 10555 / JCM 9379 / NBRC 101784 / NCIMB 13414 / VKM Ac-1990 / NM-1)</name>
    <dbReference type="NCBI Taxonomy" id="1032480"/>
    <lineage>
        <taxon>Bacteria</taxon>
        <taxon>Bacillati</taxon>
        <taxon>Actinomycetota</taxon>
        <taxon>Actinomycetes</taxon>
        <taxon>Propionibacteriales</taxon>
        <taxon>Propionibacteriaceae</taxon>
        <taxon>Microlunatus</taxon>
    </lineage>
</organism>
<reference evidence="1 2" key="1">
    <citation type="submission" date="2011-05" db="EMBL/GenBank/DDBJ databases">
        <title>Whole genome sequence of Microlunatus phosphovorus NM-1.</title>
        <authorList>
            <person name="Hosoyama A."/>
            <person name="Sasaki K."/>
            <person name="Harada T."/>
            <person name="Igarashi R."/>
            <person name="Kawakoshi A."/>
            <person name="Sasagawa M."/>
            <person name="Fukada J."/>
            <person name="Nakamura S."/>
            <person name="Katano Y."/>
            <person name="Hanada S."/>
            <person name="Kamagata Y."/>
            <person name="Nakamura N."/>
            <person name="Yamazaki S."/>
            <person name="Fujita N."/>
        </authorList>
    </citation>
    <scope>NUCLEOTIDE SEQUENCE [LARGE SCALE GENOMIC DNA]</scope>
    <source>
        <strain evidence="2">ATCC 700054 / DSM 10555 / JCM 9379 / NBRC 101784 / NCIMB 13414 / VKM Ac-1990 / NM-1</strain>
    </source>
</reference>
<dbReference type="Gene3D" id="2.40.30.100">
    <property type="entry name" value="AF2212/PG0164-like"/>
    <property type="match status" value="1"/>
</dbReference>
<proteinExistence type="predicted"/>
<keyword evidence="2" id="KW-1185">Reference proteome</keyword>
<dbReference type="InterPro" id="IPR015018">
    <property type="entry name" value="DUF1905"/>
</dbReference>
<dbReference type="RefSeq" id="WP_013860936.1">
    <property type="nucleotide sequence ID" value="NC_015635.1"/>
</dbReference>
<accession>F5XGE0</accession>
<gene>
    <name evidence="1" type="ordered locus">MLP_00330</name>
</gene>
<dbReference type="STRING" id="1032480.MLP_00330"/>
<dbReference type="KEGG" id="mph:MLP_00330"/>
<dbReference type="HOGENOM" id="CLU_154638_1_1_11"/>
<evidence type="ECO:0008006" key="3">
    <source>
        <dbReference type="Google" id="ProtNLM"/>
    </source>
</evidence>
<dbReference type="eggNOG" id="ENOG5032YNP">
    <property type="taxonomic scope" value="Bacteria"/>
</dbReference>
<evidence type="ECO:0000313" key="1">
    <source>
        <dbReference type="EMBL" id="BAK33047.1"/>
    </source>
</evidence>
<dbReference type="SUPFAM" id="SSF141694">
    <property type="entry name" value="AF2212/PG0164-like"/>
    <property type="match status" value="1"/>
</dbReference>
<dbReference type="Proteomes" id="UP000007947">
    <property type="component" value="Chromosome"/>
</dbReference>
<evidence type="ECO:0000313" key="2">
    <source>
        <dbReference type="Proteomes" id="UP000007947"/>
    </source>
</evidence>
<dbReference type="AlphaFoldDB" id="F5XGE0"/>
<name>F5XGE0_MICPN</name>
<dbReference type="EMBL" id="AP012204">
    <property type="protein sequence ID" value="BAK33047.1"/>
    <property type="molecule type" value="Genomic_DNA"/>
</dbReference>
<dbReference type="Pfam" id="PF08922">
    <property type="entry name" value="DUF1905"/>
    <property type="match status" value="1"/>
</dbReference>
<protein>
    <recommendedName>
        <fullName evidence="3">DUF1905 domain-containing protein</fullName>
    </recommendedName>
</protein>
<dbReference type="InterPro" id="IPR037079">
    <property type="entry name" value="AF2212/PG0164-like_sf"/>
</dbReference>
<dbReference type="OrthoDB" id="9808666at2"/>